<organism evidence="1 2">
    <name type="scientific">Eumeta variegata</name>
    <name type="common">Bagworm moth</name>
    <name type="synonym">Eumeta japonica</name>
    <dbReference type="NCBI Taxonomy" id="151549"/>
    <lineage>
        <taxon>Eukaryota</taxon>
        <taxon>Metazoa</taxon>
        <taxon>Ecdysozoa</taxon>
        <taxon>Arthropoda</taxon>
        <taxon>Hexapoda</taxon>
        <taxon>Insecta</taxon>
        <taxon>Pterygota</taxon>
        <taxon>Neoptera</taxon>
        <taxon>Endopterygota</taxon>
        <taxon>Lepidoptera</taxon>
        <taxon>Glossata</taxon>
        <taxon>Ditrysia</taxon>
        <taxon>Tineoidea</taxon>
        <taxon>Psychidae</taxon>
        <taxon>Oiketicinae</taxon>
        <taxon>Eumeta</taxon>
    </lineage>
</organism>
<dbReference type="AlphaFoldDB" id="A0A4C1YJA0"/>
<reference evidence="1 2" key="1">
    <citation type="journal article" date="2019" name="Commun. Biol.">
        <title>The bagworm genome reveals a unique fibroin gene that provides high tensile strength.</title>
        <authorList>
            <person name="Kono N."/>
            <person name="Nakamura H."/>
            <person name="Ohtoshi R."/>
            <person name="Tomita M."/>
            <person name="Numata K."/>
            <person name="Arakawa K."/>
        </authorList>
    </citation>
    <scope>NUCLEOTIDE SEQUENCE [LARGE SCALE GENOMIC DNA]</scope>
</reference>
<evidence type="ECO:0000313" key="2">
    <source>
        <dbReference type="Proteomes" id="UP000299102"/>
    </source>
</evidence>
<gene>
    <name evidence="1" type="ORF">EVAR_58965_1</name>
</gene>
<name>A0A4C1YJA0_EUMVA</name>
<evidence type="ECO:0000313" key="1">
    <source>
        <dbReference type="EMBL" id="GBP74699.1"/>
    </source>
</evidence>
<sequence>MDGVIKKSCQRLDWSLVVNLHLVALYITASVNSDVDPITSLTVFVKAHRRPQLSKIIFLSFKFVLNAGFTGGAHHKVECTLPRSFAGTKLGAKRGEAKGLSAVVPAGLEWCAHNSEFNNDTNYICPGIGSRNETRIKRKAGDIGDPQDPTGAGG</sequence>
<keyword evidence="2" id="KW-1185">Reference proteome</keyword>
<proteinExistence type="predicted"/>
<dbReference type="Proteomes" id="UP000299102">
    <property type="component" value="Unassembled WGS sequence"/>
</dbReference>
<accession>A0A4C1YJA0</accession>
<protein>
    <submittedName>
        <fullName evidence="1">Uncharacterized protein</fullName>
    </submittedName>
</protein>
<comment type="caution">
    <text evidence="1">The sequence shown here is derived from an EMBL/GenBank/DDBJ whole genome shotgun (WGS) entry which is preliminary data.</text>
</comment>
<dbReference type="EMBL" id="BGZK01001218">
    <property type="protein sequence ID" value="GBP74699.1"/>
    <property type="molecule type" value="Genomic_DNA"/>
</dbReference>